<organism evidence="3 4">
    <name type="scientific">Enterococcus sulfureus ATCC 49903</name>
    <dbReference type="NCBI Taxonomy" id="1140003"/>
    <lineage>
        <taxon>Bacteria</taxon>
        <taxon>Bacillati</taxon>
        <taxon>Bacillota</taxon>
        <taxon>Bacilli</taxon>
        <taxon>Lactobacillales</taxon>
        <taxon>Enterococcaceae</taxon>
        <taxon>Enterococcus</taxon>
    </lineage>
</organism>
<evidence type="ECO:0000259" key="2">
    <source>
        <dbReference type="PROSITE" id="PS51186"/>
    </source>
</evidence>
<dbReference type="Pfam" id="PF00583">
    <property type="entry name" value="Acetyltransf_1"/>
    <property type="match status" value="1"/>
</dbReference>
<reference evidence="3 4" key="1">
    <citation type="submission" date="2013-03" db="EMBL/GenBank/DDBJ databases">
        <title>The Genome Sequence of Enterococcus sulfureus ATCC_49903 (PacBio/Illumina hybrid assembly).</title>
        <authorList>
            <consortium name="The Broad Institute Genomics Platform"/>
            <consortium name="The Broad Institute Genome Sequencing Center for Infectious Disease"/>
            <person name="Earl A."/>
            <person name="Russ C."/>
            <person name="Gilmore M."/>
            <person name="Surin D."/>
            <person name="Walker B."/>
            <person name="Young S."/>
            <person name="Zeng Q."/>
            <person name="Gargeya S."/>
            <person name="Fitzgerald M."/>
            <person name="Haas B."/>
            <person name="Abouelleil A."/>
            <person name="Allen A.W."/>
            <person name="Alvarado L."/>
            <person name="Arachchi H.M."/>
            <person name="Berlin A.M."/>
            <person name="Chapman S.B."/>
            <person name="Gainer-Dewar J."/>
            <person name="Goldberg J."/>
            <person name="Griggs A."/>
            <person name="Gujja S."/>
            <person name="Hansen M."/>
            <person name="Howarth C."/>
            <person name="Imamovic A."/>
            <person name="Ireland A."/>
            <person name="Larimer J."/>
            <person name="McCowan C."/>
            <person name="Murphy C."/>
            <person name="Pearson M."/>
            <person name="Poon T.W."/>
            <person name="Priest M."/>
            <person name="Roberts A."/>
            <person name="Saif S."/>
            <person name="Shea T."/>
            <person name="Sisk P."/>
            <person name="Sykes S."/>
            <person name="Wortman J."/>
            <person name="Nusbaum C."/>
            <person name="Birren B."/>
        </authorList>
    </citation>
    <scope>NUCLEOTIDE SEQUENCE [LARGE SCALE GENOMIC DNA]</scope>
    <source>
        <strain evidence="3 4">ATCC 49903</strain>
    </source>
</reference>
<dbReference type="SUPFAM" id="SSF55729">
    <property type="entry name" value="Acyl-CoA N-acyltransferases (Nat)"/>
    <property type="match status" value="1"/>
</dbReference>
<dbReference type="RefSeq" id="WP_016185864.1">
    <property type="nucleotide sequence ID" value="NZ_ASWO01000005.1"/>
</dbReference>
<dbReference type="PANTHER" id="PTHR13947">
    <property type="entry name" value="GNAT FAMILY N-ACETYLTRANSFERASE"/>
    <property type="match status" value="1"/>
</dbReference>
<dbReference type="OrthoDB" id="5419426at2"/>
<evidence type="ECO:0000256" key="1">
    <source>
        <dbReference type="ARBA" id="ARBA00022679"/>
    </source>
</evidence>
<dbReference type="AlphaFoldDB" id="S0NPX3"/>
<comment type="caution">
    <text evidence="3">The sequence shown here is derived from an EMBL/GenBank/DDBJ whole genome shotgun (WGS) entry which is preliminary data.</text>
</comment>
<evidence type="ECO:0000313" key="4">
    <source>
        <dbReference type="Proteomes" id="UP000015961"/>
    </source>
</evidence>
<dbReference type="InterPro" id="IPR050769">
    <property type="entry name" value="NAT_camello-type"/>
</dbReference>
<keyword evidence="1" id="KW-0808">Transferase</keyword>
<protein>
    <recommendedName>
        <fullName evidence="2">N-acetyltransferase domain-containing protein</fullName>
    </recommendedName>
</protein>
<dbReference type="PROSITE" id="PS51186">
    <property type="entry name" value="GNAT"/>
    <property type="match status" value="1"/>
</dbReference>
<dbReference type="PATRIC" id="fig|1140003.3.peg.1369"/>
<dbReference type="Proteomes" id="UP000015961">
    <property type="component" value="Unassembled WGS sequence"/>
</dbReference>
<dbReference type="eggNOG" id="COG0456">
    <property type="taxonomic scope" value="Bacteria"/>
</dbReference>
<proteinExistence type="predicted"/>
<keyword evidence="4" id="KW-1185">Reference proteome</keyword>
<dbReference type="Gene3D" id="3.40.630.30">
    <property type="match status" value="1"/>
</dbReference>
<feature type="domain" description="N-acetyltransferase" evidence="2">
    <location>
        <begin position="1"/>
        <end position="157"/>
    </location>
</feature>
<dbReference type="PANTHER" id="PTHR13947:SF37">
    <property type="entry name" value="LD18367P"/>
    <property type="match status" value="1"/>
</dbReference>
<dbReference type="GO" id="GO:0008080">
    <property type="term" value="F:N-acetyltransferase activity"/>
    <property type="evidence" value="ECO:0007669"/>
    <property type="project" value="InterPro"/>
</dbReference>
<gene>
    <name evidence="3" type="ORF">I573_01264</name>
</gene>
<evidence type="ECO:0000313" key="3">
    <source>
        <dbReference type="EMBL" id="EOT83542.1"/>
    </source>
</evidence>
<dbReference type="InterPro" id="IPR016181">
    <property type="entry name" value="Acyl_CoA_acyltransferase"/>
</dbReference>
<dbReference type="CDD" id="cd04301">
    <property type="entry name" value="NAT_SF"/>
    <property type="match status" value="1"/>
</dbReference>
<accession>S0NPX3</accession>
<sequence>MELRCLQPKDDRQLATLIRTSLEAADLAIPGTAYFDPELTTLSSYYNHPKAAYWVIVDQDEVIGGVGIAPLASVSQTCELQKLYVSSAYQKQGLAQKLMETALDFASQQYAVCYLETHHSLDAACRLYERFGFQALARPLLETEHQAMDRWYQKMLHAN</sequence>
<name>S0NPX3_9ENTE</name>
<dbReference type="STRING" id="1140003.OMY_01416"/>
<dbReference type="EMBL" id="ASWO01000005">
    <property type="protein sequence ID" value="EOT83542.1"/>
    <property type="molecule type" value="Genomic_DNA"/>
</dbReference>
<dbReference type="InterPro" id="IPR000182">
    <property type="entry name" value="GNAT_dom"/>
</dbReference>